<reference evidence="2 3" key="1">
    <citation type="journal article" date="2012" name="Int. J. Syst. Evol. Microbiol.">
        <title>Vibrio caribbeanicus sp. nov., isolated from the marine sponge Scleritoderma cyanea.</title>
        <authorList>
            <person name="Hoffmann M."/>
            <person name="Monday S.R."/>
            <person name="Allard M.W."/>
            <person name="Strain E.A."/>
            <person name="Whittaker P."/>
            <person name="Naum M."/>
            <person name="McCarthy P.J."/>
            <person name="Lopez J.V."/>
            <person name="Fischer M."/>
            <person name="Brown E.W."/>
        </authorList>
    </citation>
    <scope>NUCLEOTIDE SEQUENCE [LARGE SCALE GENOMIC DNA]</scope>
    <source>
        <strain evidence="2 3">LMG 20546</strain>
    </source>
</reference>
<evidence type="ECO:0000313" key="3">
    <source>
        <dbReference type="Proteomes" id="UP000004371"/>
    </source>
</evidence>
<keyword evidence="1" id="KW-0472">Membrane</keyword>
<evidence type="ECO:0000313" key="2">
    <source>
        <dbReference type="EMBL" id="EGA66098.1"/>
    </source>
</evidence>
<sequence length="150" mass="17738">MIKHLQLAALISLVVTLCIFLYGAIAGYMNNYRMIIEVENRVAIIEAYRGRVTALHIQYDENGEIVSNWRISSRQLIYGHQWIRIFEQRENVYGDLSDNNVTRENLLTQHMWFRFTRVDRIGDTVYLWDNYPVPTLHKGHIEGLLEVDQR</sequence>
<dbReference type="EMBL" id="AEVS01000050">
    <property type="protein sequence ID" value="EGA66098.1"/>
    <property type="molecule type" value="Genomic_DNA"/>
</dbReference>
<keyword evidence="1" id="KW-0812">Transmembrane</keyword>
<dbReference type="AlphaFoldDB" id="E8LT82"/>
<organism evidence="2 3">
    <name type="scientific">Vibrio brasiliensis LMG 20546</name>
    <dbReference type="NCBI Taxonomy" id="945543"/>
    <lineage>
        <taxon>Bacteria</taxon>
        <taxon>Pseudomonadati</taxon>
        <taxon>Pseudomonadota</taxon>
        <taxon>Gammaproteobacteria</taxon>
        <taxon>Vibrionales</taxon>
        <taxon>Vibrionaceae</taxon>
        <taxon>Vibrio</taxon>
        <taxon>Vibrio oreintalis group</taxon>
    </lineage>
</organism>
<feature type="transmembrane region" description="Helical" evidence="1">
    <location>
        <begin position="7"/>
        <end position="29"/>
    </location>
</feature>
<comment type="caution">
    <text evidence="2">The sequence shown here is derived from an EMBL/GenBank/DDBJ whole genome shotgun (WGS) entry which is preliminary data.</text>
</comment>
<dbReference type="RefSeq" id="WP_006879031.1">
    <property type="nucleotide sequence ID" value="NZ_AEVS01000050.1"/>
</dbReference>
<keyword evidence="1" id="KW-1133">Transmembrane helix</keyword>
<dbReference type="OrthoDB" id="5876046at2"/>
<gene>
    <name evidence="2" type="ORF">VIBR0546_20685</name>
</gene>
<keyword evidence="3" id="KW-1185">Reference proteome</keyword>
<evidence type="ECO:0000256" key="1">
    <source>
        <dbReference type="SAM" id="Phobius"/>
    </source>
</evidence>
<name>E8LT82_9VIBR</name>
<protein>
    <submittedName>
        <fullName evidence="2">Uncharacterized protein</fullName>
    </submittedName>
</protein>
<dbReference type="eggNOG" id="ENOG50322TU">
    <property type="taxonomic scope" value="Bacteria"/>
</dbReference>
<dbReference type="Proteomes" id="UP000004371">
    <property type="component" value="Unassembled WGS sequence"/>
</dbReference>
<proteinExistence type="predicted"/>
<accession>E8LT82</accession>